<dbReference type="Proteomes" id="UP000015101">
    <property type="component" value="Unassembled WGS sequence"/>
</dbReference>
<dbReference type="EMBL" id="KB097495">
    <property type="protein sequence ID" value="ESN96667.1"/>
    <property type="molecule type" value="Genomic_DNA"/>
</dbReference>
<dbReference type="InParanoid" id="T1EUF7"/>
<protein>
    <recommendedName>
        <fullName evidence="2">VWFC domain-containing protein</fullName>
    </recommendedName>
</protein>
<dbReference type="EMBL" id="AMQM01001445">
    <property type="status" value="NOT_ANNOTATED_CDS"/>
    <property type="molecule type" value="Genomic_DNA"/>
</dbReference>
<dbReference type="HOGENOM" id="CLU_2199785_0_0_1"/>
<dbReference type="OMA" id="WDSPAAN"/>
<name>T1EUF7_HELRO</name>
<evidence type="ECO:0000313" key="4">
    <source>
        <dbReference type="EnsemblMetazoa" id="HelroP163761"/>
    </source>
</evidence>
<accession>T1EUF7</accession>
<gene>
    <name evidence="4" type="primary">20200207</name>
    <name evidence="3" type="ORF">HELRODRAFT_163761</name>
</gene>
<evidence type="ECO:0000313" key="3">
    <source>
        <dbReference type="EMBL" id="ESN96667.1"/>
    </source>
</evidence>
<dbReference type="CTD" id="20200207"/>
<reference evidence="5" key="1">
    <citation type="submission" date="2012-12" db="EMBL/GenBank/DDBJ databases">
        <authorList>
            <person name="Hellsten U."/>
            <person name="Grimwood J."/>
            <person name="Chapman J.A."/>
            <person name="Shapiro H."/>
            <person name="Aerts A."/>
            <person name="Otillar R.P."/>
            <person name="Terry A.Y."/>
            <person name="Boore J.L."/>
            <person name="Simakov O."/>
            <person name="Marletaz F."/>
            <person name="Cho S.-J."/>
            <person name="Edsinger-Gonzales E."/>
            <person name="Havlak P."/>
            <person name="Kuo D.-H."/>
            <person name="Larsson T."/>
            <person name="Lv J."/>
            <person name="Arendt D."/>
            <person name="Savage R."/>
            <person name="Osoegawa K."/>
            <person name="de Jong P."/>
            <person name="Lindberg D.R."/>
            <person name="Seaver E.C."/>
            <person name="Weisblat D.A."/>
            <person name="Putnam N.H."/>
            <person name="Grigoriev I.V."/>
            <person name="Rokhsar D.S."/>
        </authorList>
    </citation>
    <scope>NUCLEOTIDE SEQUENCE</scope>
</reference>
<dbReference type="InterPro" id="IPR001007">
    <property type="entry name" value="VWF_dom"/>
</dbReference>
<dbReference type="KEGG" id="hro:HELRODRAFT_163761"/>
<evidence type="ECO:0000313" key="5">
    <source>
        <dbReference type="Proteomes" id="UP000015101"/>
    </source>
</evidence>
<reference evidence="3 5" key="2">
    <citation type="journal article" date="2013" name="Nature">
        <title>Insights into bilaterian evolution from three spiralian genomes.</title>
        <authorList>
            <person name="Simakov O."/>
            <person name="Marletaz F."/>
            <person name="Cho S.J."/>
            <person name="Edsinger-Gonzales E."/>
            <person name="Havlak P."/>
            <person name="Hellsten U."/>
            <person name="Kuo D.H."/>
            <person name="Larsson T."/>
            <person name="Lv J."/>
            <person name="Arendt D."/>
            <person name="Savage R."/>
            <person name="Osoegawa K."/>
            <person name="de Jong P."/>
            <person name="Grimwood J."/>
            <person name="Chapman J.A."/>
            <person name="Shapiro H."/>
            <person name="Aerts A."/>
            <person name="Otillar R.P."/>
            <person name="Terry A.Y."/>
            <person name="Boore J.L."/>
            <person name="Grigoriev I.V."/>
            <person name="Lindberg D.R."/>
            <person name="Seaver E.C."/>
            <person name="Weisblat D.A."/>
            <person name="Putnam N.H."/>
            <person name="Rokhsar D.S."/>
        </authorList>
    </citation>
    <scope>NUCLEOTIDE SEQUENCE</scope>
</reference>
<evidence type="ECO:0000256" key="1">
    <source>
        <dbReference type="ARBA" id="ARBA00022729"/>
    </source>
</evidence>
<dbReference type="InterPro" id="IPR050941">
    <property type="entry name" value="CCN"/>
</dbReference>
<dbReference type="SMART" id="SM00214">
    <property type="entry name" value="VWC"/>
    <property type="match status" value="1"/>
</dbReference>
<feature type="domain" description="VWFC" evidence="2">
    <location>
        <begin position="26"/>
        <end position="93"/>
    </location>
</feature>
<dbReference type="OrthoDB" id="365605at2759"/>
<keyword evidence="1" id="KW-0732">Signal</keyword>
<dbReference type="EnsemblMetazoa" id="HelroT163761">
    <property type="protein sequence ID" value="HelroP163761"/>
    <property type="gene ID" value="HelroG163761"/>
</dbReference>
<evidence type="ECO:0000259" key="2">
    <source>
        <dbReference type="PROSITE" id="PS50184"/>
    </source>
</evidence>
<dbReference type="RefSeq" id="XP_009025790.1">
    <property type="nucleotide sequence ID" value="XM_009027542.1"/>
</dbReference>
<reference evidence="4" key="3">
    <citation type="submission" date="2015-06" db="UniProtKB">
        <authorList>
            <consortium name="EnsemblMetazoa"/>
        </authorList>
    </citation>
    <scope>IDENTIFICATION</scope>
</reference>
<dbReference type="AlphaFoldDB" id="T1EUF7"/>
<dbReference type="Gene3D" id="2.10.70.10">
    <property type="entry name" value="Complement Module, domain 1"/>
    <property type="match status" value="1"/>
</dbReference>
<proteinExistence type="predicted"/>
<dbReference type="PROSITE" id="PS50184">
    <property type="entry name" value="VWFC_2"/>
    <property type="match status" value="1"/>
</dbReference>
<dbReference type="Pfam" id="PF00093">
    <property type="entry name" value="VWC"/>
    <property type="match status" value="1"/>
</dbReference>
<dbReference type="PANTHER" id="PTHR11348">
    <property type="entry name" value="CONNECTIVE TISSUE GROWTH FACTOR-RELATED"/>
    <property type="match status" value="1"/>
</dbReference>
<dbReference type="GeneID" id="20200207"/>
<dbReference type="PANTHER" id="PTHR11348:SF17">
    <property type="entry name" value="CCN"/>
    <property type="match status" value="1"/>
</dbReference>
<dbReference type="SUPFAM" id="SSF57603">
    <property type="entry name" value="FnI-like domain"/>
    <property type="match status" value="1"/>
</dbReference>
<sequence length="108" mass="12175">MSFILKLKLSLEFYDENSIFAVHQADPCIVDGKTYQDGEKFQPNCSLACSCQNGQYACATLCPQEERVPSLEHCRGAQLVAVQGRCCREWVCPHVKNFEVSAYFGLFN</sequence>
<keyword evidence="5" id="KW-1185">Reference proteome</keyword>
<organism evidence="4 5">
    <name type="scientific">Helobdella robusta</name>
    <name type="common">Californian leech</name>
    <dbReference type="NCBI Taxonomy" id="6412"/>
    <lineage>
        <taxon>Eukaryota</taxon>
        <taxon>Metazoa</taxon>
        <taxon>Spiralia</taxon>
        <taxon>Lophotrochozoa</taxon>
        <taxon>Annelida</taxon>
        <taxon>Clitellata</taxon>
        <taxon>Hirudinea</taxon>
        <taxon>Rhynchobdellida</taxon>
        <taxon>Glossiphoniidae</taxon>
        <taxon>Helobdella</taxon>
    </lineage>
</organism>